<protein>
    <submittedName>
        <fullName evidence="1">Uncharacterized protein</fullName>
    </submittedName>
</protein>
<evidence type="ECO:0000313" key="1">
    <source>
        <dbReference type="EMBL" id="MBE9040557.1"/>
    </source>
</evidence>
<evidence type="ECO:0000313" key="2">
    <source>
        <dbReference type="Proteomes" id="UP000621799"/>
    </source>
</evidence>
<name>A0A928VUN4_9CYAN</name>
<dbReference type="AlphaFoldDB" id="A0A928VUN4"/>
<accession>A0A928VUN4</accession>
<comment type="caution">
    <text evidence="1">The sequence shown here is derived from an EMBL/GenBank/DDBJ whole genome shotgun (WGS) entry which is preliminary data.</text>
</comment>
<sequence length="103" mass="11089">MTKSIRYFLTICAIGLSATLAEPCFSETGREGIIETANVTEPVPIAAEDANAEQNILVTEESEVLAEADSDISNVEEVDVETPEAAQRTPLPCRIFPSASMMQ</sequence>
<dbReference type="Proteomes" id="UP000621799">
    <property type="component" value="Unassembled WGS sequence"/>
</dbReference>
<keyword evidence="2" id="KW-1185">Reference proteome</keyword>
<dbReference type="RefSeq" id="WP_264320799.1">
    <property type="nucleotide sequence ID" value="NZ_JADEXN010000095.1"/>
</dbReference>
<gene>
    <name evidence="1" type="ORF">IQ235_07125</name>
</gene>
<proteinExistence type="predicted"/>
<dbReference type="EMBL" id="JADEXN010000095">
    <property type="protein sequence ID" value="MBE9040557.1"/>
    <property type="molecule type" value="Genomic_DNA"/>
</dbReference>
<reference evidence="1" key="1">
    <citation type="submission" date="2020-10" db="EMBL/GenBank/DDBJ databases">
        <authorList>
            <person name="Castelo-Branco R."/>
            <person name="Eusebio N."/>
            <person name="Adriana R."/>
            <person name="Vieira A."/>
            <person name="Brugerolle De Fraissinette N."/>
            <person name="Rezende De Castro R."/>
            <person name="Schneider M.P."/>
            <person name="Vasconcelos V."/>
            <person name="Leao P.N."/>
        </authorList>
    </citation>
    <scope>NUCLEOTIDE SEQUENCE</scope>
    <source>
        <strain evidence="1">LEGE 11467</strain>
    </source>
</reference>
<organism evidence="1 2">
    <name type="scientific">Zarconia navalis LEGE 11467</name>
    <dbReference type="NCBI Taxonomy" id="1828826"/>
    <lineage>
        <taxon>Bacteria</taxon>
        <taxon>Bacillati</taxon>
        <taxon>Cyanobacteriota</taxon>
        <taxon>Cyanophyceae</taxon>
        <taxon>Oscillatoriophycideae</taxon>
        <taxon>Oscillatoriales</taxon>
        <taxon>Oscillatoriales incertae sedis</taxon>
        <taxon>Zarconia</taxon>
        <taxon>Zarconia navalis</taxon>
    </lineage>
</organism>